<dbReference type="Gene3D" id="3.30.420.10">
    <property type="entry name" value="Ribonuclease H-like superfamily/Ribonuclease H"/>
    <property type="match status" value="1"/>
</dbReference>
<evidence type="ECO:0000256" key="1">
    <source>
        <dbReference type="ARBA" id="ARBA00022679"/>
    </source>
</evidence>
<dbReference type="Proteomes" id="UP000257109">
    <property type="component" value="Unassembled WGS sequence"/>
</dbReference>
<dbReference type="InterPro" id="IPR041588">
    <property type="entry name" value="Integrase_H2C2"/>
</dbReference>
<dbReference type="SUPFAM" id="SSF56672">
    <property type="entry name" value="DNA/RNA polymerases"/>
    <property type="match status" value="1"/>
</dbReference>
<organism evidence="9 10">
    <name type="scientific">Mucuna pruriens</name>
    <name type="common">Velvet bean</name>
    <name type="synonym">Dolichos pruriens</name>
    <dbReference type="NCBI Taxonomy" id="157652"/>
    <lineage>
        <taxon>Eukaryota</taxon>
        <taxon>Viridiplantae</taxon>
        <taxon>Streptophyta</taxon>
        <taxon>Embryophyta</taxon>
        <taxon>Tracheophyta</taxon>
        <taxon>Spermatophyta</taxon>
        <taxon>Magnoliopsida</taxon>
        <taxon>eudicotyledons</taxon>
        <taxon>Gunneridae</taxon>
        <taxon>Pentapetalae</taxon>
        <taxon>rosids</taxon>
        <taxon>fabids</taxon>
        <taxon>Fabales</taxon>
        <taxon>Fabaceae</taxon>
        <taxon>Papilionoideae</taxon>
        <taxon>50 kb inversion clade</taxon>
        <taxon>NPAAA clade</taxon>
        <taxon>indigoferoid/millettioid clade</taxon>
        <taxon>Phaseoleae</taxon>
        <taxon>Mucuna</taxon>
    </lineage>
</organism>
<dbReference type="CDD" id="cd01647">
    <property type="entry name" value="RT_LTR"/>
    <property type="match status" value="1"/>
</dbReference>
<feature type="non-terminal residue" evidence="9">
    <location>
        <position position="1"/>
    </location>
</feature>
<dbReference type="GO" id="GO:0003676">
    <property type="term" value="F:nucleic acid binding"/>
    <property type="evidence" value="ECO:0007669"/>
    <property type="project" value="InterPro"/>
</dbReference>
<accession>A0A371HZ00</accession>
<dbReference type="FunFam" id="3.30.70.270:FF:000063">
    <property type="entry name" value="Zinc knuckle domaincontaining protein"/>
    <property type="match status" value="1"/>
</dbReference>
<keyword evidence="1" id="KW-0808">Transferase</keyword>
<evidence type="ECO:0000256" key="6">
    <source>
        <dbReference type="ARBA" id="ARBA00022918"/>
    </source>
</evidence>
<keyword evidence="6" id="KW-0695">RNA-directed DNA polymerase</keyword>
<dbReference type="InterPro" id="IPR036397">
    <property type="entry name" value="RNaseH_sf"/>
</dbReference>
<dbReference type="Pfam" id="PF13456">
    <property type="entry name" value="RVT_3"/>
    <property type="match status" value="1"/>
</dbReference>
<dbReference type="PANTHER" id="PTHR48475:SF1">
    <property type="entry name" value="RNASE H TYPE-1 DOMAIN-CONTAINING PROTEIN"/>
    <property type="match status" value="1"/>
</dbReference>
<sequence>MKPDIALKIKEEVEKQWNARFLAVANYPQWVANIVPVPKKDGKVRMCVDYRDLNRANPKDNFPLPHIDILVDNAARHAFFSFMDGFSGYNQILMAEEDREKTTFITFGGTFCYKVIPFGLKNVGATYQRAMMTLFHDMMYKEIEVYVDDIIAKSTSSEQHLKDLRKLFARLRKYQLRLNPTKCTFGVKNGKLLGFVVNERGIEIDPDKVKAIREMPTPKTELEVRGFLGRINFISRFISQLTETCSPIFKLLQKKHKNEWDLECQKAFEKIKQYLENPPILVPAVQGKPLILYLIILDESMGCMLGQQDETGKERVVYYLSKKFTNCEKRYPTLEQTCCALVWATKRLKQYLLSHTTWLVAKIDPIKYILEKPALTRRIARWQMALSEYDIVFVNRSAIKGSALAEHLAYHPLTEPQPLYHEFPNEHITATVEIEPQNENEWTMWFARASNILGNGIGVVLNSPKDQCFPFSAKLGFDCTNNMAEYEACIIGLLMALEHQAKRLKVYGDSALVIYQLRGEWGTRDVKLIPYHDHAKEIMGAFDAISFHHVPREENQMADALATLSATMQVNEGKEITIHVRQQSRMAYCQYLGQDTAETDLEPWYFDIKRYLEKGEYPEGASENNNRTLRRLATGYLLSGTTMYKRNADMTLLRCVDQREAEQIIEEVHEGSFGTHANGHALARKILRAGYYWTKMESDCYQHVQKYIKCQIHADHINVAPSTLHNMTSP</sequence>
<dbReference type="EMBL" id="QJKJ01001351">
    <property type="protein sequence ID" value="RDY08027.1"/>
    <property type="molecule type" value="Genomic_DNA"/>
</dbReference>
<dbReference type="Pfam" id="PF17921">
    <property type="entry name" value="Integrase_H2C2"/>
    <property type="match status" value="1"/>
</dbReference>
<dbReference type="Gene3D" id="1.10.340.70">
    <property type="match status" value="1"/>
</dbReference>
<keyword evidence="3" id="KW-0540">Nuclease</keyword>
<dbReference type="AlphaFoldDB" id="A0A371HZ00"/>
<gene>
    <name evidence="9" type="ORF">CR513_07783</name>
</gene>
<dbReference type="GO" id="GO:0003964">
    <property type="term" value="F:RNA-directed DNA polymerase activity"/>
    <property type="evidence" value="ECO:0007669"/>
    <property type="project" value="UniProtKB-KW"/>
</dbReference>
<evidence type="ECO:0000256" key="3">
    <source>
        <dbReference type="ARBA" id="ARBA00022722"/>
    </source>
</evidence>
<dbReference type="PROSITE" id="PS50879">
    <property type="entry name" value="RNASE_H_1"/>
    <property type="match status" value="1"/>
</dbReference>
<dbReference type="InterPro" id="IPR012337">
    <property type="entry name" value="RNaseH-like_sf"/>
</dbReference>
<dbReference type="PROSITE" id="PS50878">
    <property type="entry name" value="RT_POL"/>
    <property type="match status" value="1"/>
</dbReference>
<feature type="domain" description="RNase H type-1" evidence="8">
    <location>
        <begin position="438"/>
        <end position="567"/>
    </location>
</feature>
<dbReference type="CDD" id="cd09279">
    <property type="entry name" value="RNase_HI_like"/>
    <property type="match status" value="1"/>
</dbReference>
<evidence type="ECO:0000313" key="10">
    <source>
        <dbReference type="Proteomes" id="UP000257109"/>
    </source>
</evidence>
<feature type="domain" description="Reverse transcriptase" evidence="7">
    <location>
        <begin position="18"/>
        <end position="197"/>
    </location>
</feature>
<dbReference type="InterPro" id="IPR043502">
    <property type="entry name" value="DNA/RNA_pol_sf"/>
</dbReference>
<dbReference type="Gene3D" id="3.10.10.10">
    <property type="entry name" value="HIV Type 1 Reverse Transcriptase, subunit A, domain 1"/>
    <property type="match status" value="1"/>
</dbReference>
<evidence type="ECO:0000256" key="4">
    <source>
        <dbReference type="ARBA" id="ARBA00022759"/>
    </source>
</evidence>
<proteinExistence type="predicted"/>
<evidence type="ECO:0000313" key="9">
    <source>
        <dbReference type="EMBL" id="RDY08027.1"/>
    </source>
</evidence>
<evidence type="ECO:0000256" key="5">
    <source>
        <dbReference type="ARBA" id="ARBA00022801"/>
    </source>
</evidence>
<reference evidence="9" key="1">
    <citation type="submission" date="2018-05" db="EMBL/GenBank/DDBJ databases">
        <title>Draft genome of Mucuna pruriens seed.</title>
        <authorList>
            <person name="Nnadi N.E."/>
            <person name="Vos R."/>
            <person name="Hasami M.H."/>
            <person name="Devisetty U.K."/>
            <person name="Aguiy J.C."/>
        </authorList>
    </citation>
    <scope>NUCLEOTIDE SEQUENCE [LARGE SCALE GENOMIC DNA]</scope>
    <source>
        <strain evidence="9">JCA_2017</strain>
    </source>
</reference>
<dbReference type="InterPro" id="IPR041373">
    <property type="entry name" value="RT_RNaseH"/>
</dbReference>
<evidence type="ECO:0000259" key="7">
    <source>
        <dbReference type="PROSITE" id="PS50878"/>
    </source>
</evidence>
<protein>
    <recommendedName>
        <fullName evidence="11">Retrovirus-related Pol polyprotein from transposon 17.6</fullName>
    </recommendedName>
</protein>
<dbReference type="InterPro" id="IPR043128">
    <property type="entry name" value="Rev_trsase/Diguanyl_cyclase"/>
</dbReference>
<dbReference type="Gene3D" id="3.10.20.370">
    <property type="match status" value="1"/>
</dbReference>
<dbReference type="InterPro" id="IPR002156">
    <property type="entry name" value="RNaseH_domain"/>
</dbReference>
<dbReference type="GO" id="GO:0004523">
    <property type="term" value="F:RNA-DNA hybrid ribonuclease activity"/>
    <property type="evidence" value="ECO:0007669"/>
    <property type="project" value="InterPro"/>
</dbReference>
<evidence type="ECO:0000256" key="2">
    <source>
        <dbReference type="ARBA" id="ARBA00022695"/>
    </source>
</evidence>
<dbReference type="Pfam" id="PF17917">
    <property type="entry name" value="RT_RNaseH"/>
    <property type="match status" value="1"/>
</dbReference>
<dbReference type="CDD" id="cd09274">
    <property type="entry name" value="RNase_HI_RT_Ty3"/>
    <property type="match status" value="1"/>
</dbReference>
<evidence type="ECO:0000259" key="8">
    <source>
        <dbReference type="PROSITE" id="PS50879"/>
    </source>
</evidence>
<dbReference type="OrthoDB" id="101614at2759"/>
<dbReference type="SUPFAM" id="SSF53098">
    <property type="entry name" value="Ribonuclease H-like"/>
    <property type="match status" value="1"/>
</dbReference>
<dbReference type="InterPro" id="IPR000477">
    <property type="entry name" value="RT_dom"/>
</dbReference>
<keyword evidence="5" id="KW-0378">Hydrolase</keyword>
<evidence type="ECO:0008006" key="11">
    <source>
        <dbReference type="Google" id="ProtNLM"/>
    </source>
</evidence>
<dbReference type="Gene3D" id="3.30.70.270">
    <property type="match status" value="2"/>
</dbReference>
<keyword evidence="2" id="KW-0548">Nucleotidyltransferase</keyword>
<keyword evidence="4" id="KW-0255">Endonuclease</keyword>
<comment type="caution">
    <text evidence="9">The sequence shown here is derived from an EMBL/GenBank/DDBJ whole genome shotgun (WGS) entry which is preliminary data.</text>
</comment>
<dbReference type="PANTHER" id="PTHR48475">
    <property type="entry name" value="RIBONUCLEASE H"/>
    <property type="match status" value="1"/>
</dbReference>
<keyword evidence="10" id="KW-1185">Reference proteome</keyword>
<dbReference type="Pfam" id="PF00078">
    <property type="entry name" value="RVT_1"/>
    <property type="match status" value="1"/>
</dbReference>
<name>A0A371HZ00_MUCPR</name>